<feature type="region of interest" description="Disordered" evidence="4">
    <location>
        <begin position="77"/>
        <end position="141"/>
    </location>
</feature>
<reference evidence="6 7" key="1">
    <citation type="submission" date="2006-02" db="EMBL/GenBank/DDBJ databases">
        <authorList>
            <person name="Amann R."/>
            <person name="Ferriera S."/>
            <person name="Johnson J."/>
            <person name="Kravitz S."/>
            <person name="Halpern A."/>
            <person name="Remington K."/>
            <person name="Beeson K."/>
            <person name="Tran B."/>
            <person name="Rogers Y.-H."/>
            <person name="Friedman R."/>
            <person name="Venter J.C."/>
        </authorList>
    </citation>
    <scope>NUCLEOTIDE SEQUENCE [LARGE SCALE GENOMIC DNA]</scope>
    <source>
        <strain evidence="6 7">DSM 3645</strain>
    </source>
</reference>
<name>A3ZLY8_9BACT</name>
<feature type="repeat" description="TPR" evidence="3">
    <location>
        <begin position="464"/>
        <end position="497"/>
    </location>
</feature>
<protein>
    <submittedName>
        <fullName evidence="6">Uncharacterized protein</fullName>
    </submittedName>
</protein>
<keyword evidence="5" id="KW-0472">Membrane</keyword>
<dbReference type="InterPro" id="IPR011990">
    <property type="entry name" value="TPR-like_helical_dom_sf"/>
</dbReference>
<evidence type="ECO:0000313" key="7">
    <source>
        <dbReference type="Proteomes" id="UP000004358"/>
    </source>
</evidence>
<comment type="caution">
    <text evidence="6">The sequence shown here is derived from an EMBL/GenBank/DDBJ whole genome shotgun (WGS) entry which is preliminary data.</text>
</comment>
<dbReference type="HOGENOM" id="CLU_448830_0_0_0"/>
<accession>A3ZLY8</accession>
<dbReference type="InterPro" id="IPR019734">
    <property type="entry name" value="TPR_rpt"/>
</dbReference>
<dbReference type="PANTHER" id="PTHR44943:SF8">
    <property type="entry name" value="TPR REPEAT-CONTAINING PROTEIN MJ0263"/>
    <property type="match status" value="1"/>
</dbReference>
<dbReference type="STRING" id="314230.DSM3645_10237"/>
<dbReference type="SMART" id="SM00028">
    <property type="entry name" value="TPR"/>
    <property type="match status" value="6"/>
</dbReference>
<evidence type="ECO:0000256" key="2">
    <source>
        <dbReference type="ARBA" id="ARBA00022803"/>
    </source>
</evidence>
<dbReference type="Pfam" id="PF14559">
    <property type="entry name" value="TPR_19"/>
    <property type="match status" value="2"/>
</dbReference>
<dbReference type="PANTHER" id="PTHR44943">
    <property type="entry name" value="CELLULOSE SYNTHASE OPERON PROTEIN C"/>
    <property type="match status" value="1"/>
</dbReference>
<proteinExistence type="predicted"/>
<keyword evidence="5" id="KW-1133">Transmembrane helix</keyword>
<gene>
    <name evidence="6" type="ORF">DSM3645_10237</name>
</gene>
<feature type="transmembrane region" description="Helical" evidence="5">
    <location>
        <begin position="29"/>
        <end position="48"/>
    </location>
</feature>
<keyword evidence="2 3" id="KW-0802">TPR repeat</keyword>
<evidence type="ECO:0000256" key="3">
    <source>
        <dbReference type="PROSITE-ProRule" id="PRU00339"/>
    </source>
</evidence>
<keyword evidence="5" id="KW-0812">Transmembrane</keyword>
<evidence type="ECO:0000256" key="1">
    <source>
        <dbReference type="ARBA" id="ARBA00022737"/>
    </source>
</evidence>
<dbReference type="Gene3D" id="1.25.40.10">
    <property type="entry name" value="Tetratricopeptide repeat domain"/>
    <property type="match status" value="2"/>
</dbReference>
<dbReference type="Proteomes" id="UP000004358">
    <property type="component" value="Unassembled WGS sequence"/>
</dbReference>
<dbReference type="PROSITE" id="PS50005">
    <property type="entry name" value="TPR"/>
    <property type="match status" value="1"/>
</dbReference>
<dbReference type="InterPro" id="IPR051685">
    <property type="entry name" value="Ycf3/AcsC/BcsC/TPR_MFPF"/>
</dbReference>
<evidence type="ECO:0000256" key="4">
    <source>
        <dbReference type="SAM" id="MobiDB-lite"/>
    </source>
</evidence>
<evidence type="ECO:0000256" key="5">
    <source>
        <dbReference type="SAM" id="Phobius"/>
    </source>
</evidence>
<keyword evidence="1" id="KW-0677">Repeat</keyword>
<dbReference type="SUPFAM" id="SSF48452">
    <property type="entry name" value="TPR-like"/>
    <property type="match status" value="2"/>
</dbReference>
<dbReference type="EMBL" id="AANZ01000001">
    <property type="protein sequence ID" value="EAQ82771.1"/>
    <property type="molecule type" value="Genomic_DNA"/>
</dbReference>
<dbReference type="eggNOG" id="COG0457">
    <property type="taxonomic scope" value="Bacteria"/>
</dbReference>
<dbReference type="AlphaFoldDB" id="A3ZLY8"/>
<organism evidence="6 7">
    <name type="scientific">Blastopirellula marina DSM 3645</name>
    <dbReference type="NCBI Taxonomy" id="314230"/>
    <lineage>
        <taxon>Bacteria</taxon>
        <taxon>Pseudomonadati</taxon>
        <taxon>Planctomycetota</taxon>
        <taxon>Planctomycetia</taxon>
        <taxon>Pirellulales</taxon>
        <taxon>Pirellulaceae</taxon>
        <taxon>Blastopirellula</taxon>
    </lineage>
</organism>
<evidence type="ECO:0000313" key="6">
    <source>
        <dbReference type="EMBL" id="EAQ82771.1"/>
    </source>
</evidence>
<sequence length="608" mass="67270">MNFDSSHRQVRHEQTLCAKRSGENRGVRFLFAGCCFLTVVSLGALWSAKTVVAAPPRDAAQSTGLYQYVAPKSKAAATNLPRPTAANAPVNPLRKLNKENADGDATQQSRPVKPVQFELVAPQQEKRESVSDPEATGPTIRPLKLDLRQSAPGLIKQHQVAAQVDPPANEIPPPRPMEGIDTPRAPEGDDTQRQILIQSARNSVALGDLPQAVERFEALLEVFPNDVEGRLEYAGILARLGRTDQAVTNYRRVGQLDPGNIEAISALADLLVGKDQLEEASELLQQQLKQNPSDISTALRLSSIYLQTGNRVLAMETFNEYVRSANLGNANRVSAATILYDLNDPAGAIQLLIPLMETDVLGHDGLKLALRCYATVGGFESMRNMVNHYVQLDPQNVPTILELGEELLDEERFQAALCLLEEAARFIEPEAQILTLLIRARVGEFQLPVALQAMEEFCGVIPEWERTLLMGEIMYRSGNYLEALSDFEQTLMIDSENARAVYGKARALQELGQYDFAESVLASYLMAYPDKLGTKFRLAQLHVDRREFGRAESLYREILNKNPGVVFWLRSVSPHVDQAASIQRSRRADRSTACDPAFREFADVAAPN</sequence>
<dbReference type="OrthoDB" id="9790037at2"/>